<dbReference type="InterPro" id="IPR002401">
    <property type="entry name" value="Cyt_P450_E_grp-I"/>
</dbReference>
<reference evidence="17" key="1">
    <citation type="journal article" date="2020" name="Phytopathology">
        <title>Genome sequence and comparative analysis of Colletotrichum gloeosporioides isolated from Liriodendron leaves.</title>
        <authorList>
            <person name="Fu F.F."/>
            <person name="Hao Z."/>
            <person name="Wang P."/>
            <person name="Lu Y."/>
            <person name="Xue L.J."/>
            <person name="Wei G."/>
            <person name="Tian Y."/>
            <person name="Baishi H."/>
            <person name="Xu H."/>
            <person name="Shi J."/>
            <person name="Cheng T."/>
            <person name="Wang G."/>
            <person name="Yi Y."/>
            <person name="Chen J."/>
        </authorList>
    </citation>
    <scope>NUCLEOTIDE SEQUENCE</scope>
    <source>
        <strain evidence="17">Lc1</strain>
    </source>
</reference>
<comment type="similarity">
    <text evidence="4">Belongs to the cytochrome P450 family.</text>
</comment>
<evidence type="ECO:0000256" key="5">
    <source>
        <dbReference type="ARBA" id="ARBA00022617"/>
    </source>
</evidence>
<dbReference type="GO" id="GO:0016705">
    <property type="term" value="F:oxidoreductase activity, acting on paired donors, with incorporation or reduction of molecular oxygen"/>
    <property type="evidence" value="ECO:0007669"/>
    <property type="project" value="InterPro"/>
</dbReference>
<keyword evidence="14" id="KW-0326">Glycosidase</keyword>
<reference evidence="17" key="2">
    <citation type="submission" date="2020-03" db="EMBL/GenBank/DDBJ databases">
        <authorList>
            <person name="Fu F.-F."/>
            <person name="Chen J."/>
        </authorList>
    </citation>
    <scope>NUCLEOTIDE SEQUENCE</scope>
    <source>
        <strain evidence="17">Lc1</strain>
    </source>
</reference>
<keyword evidence="7" id="KW-0479">Metal-binding</keyword>
<evidence type="ECO:0000313" key="17">
    <source>
        <dbReference type="EMBL" id="KAF3798629.1"/>
    </source>
</evidence>
<dbReference type="GO" id="GO:0000272">
    <property type="term" value="P:polysaccharide catabolic process"/>
    <property type="evidence" value="ECO:0007669"/>
    <property type="project" value="InterPro"/>
</dbReference>
<proteinExistence type="inferred from homology"/>
<comment type="similarity">
    <text evidence="3">Belongs to the glycosyl hydrolase 5 (cellulase A) family.</text>
</comment>
<dbReference type="GeneID" id="69017909"/>
<evidence type="ECO:0000256" key="15">
    <source>
        <dbReference type="SAM" id="Phobius"/>
    </source>
</evidence>
<dbReference type="GO" id="GO:0020037">
    <property type="term" value="F:heme binding"/>
    <property type="evidence" value="ECO:0007669"/>
    <property type="project" value="InterPro"/>
</dbReference>
<comment type="cofactor">
    <cofactor evidence="1">
        <name>heme</name>
        <dbReference type="ChEBI" id="CHEBI:30413"/>
    </cofactor>
</comment>
<evidence type="ECO:0000256" key="7">
    <source>
        <dbReference type="ARBA" id="ARBA00022723"/>
    </source>
</evidence>
<dbReference type="InterPro" id="IPR017972">
    <property type="entry name" value="Cyt_P450_CS"/>
</dbReference>
<dbReference type="PROSITE" id="PS00086">
    <property type="entry name" value="CYTOCHROME_P450"/>
    <property type="match status" value="2"/>
</dbReference>
<dbReference type="PANTHER" id="PTHR24305">
    <property type="entry name" value="CYTOCHROME P450"/>
    <property type="match status" value="1"/>
</dbReference>
<dbReference type="Gene3D" id="3.20.20.80">
    <property type="entry name" value="Glycosidases"/>
    <property type="match status" value="1"/>
</dbReference>
<sequence length="1416" mass="158767">MAPETNHIWLWLGVAAVGGVLYVAGIIAYRIFFHPLAKYPGPFIAKVTDGYQLYHAWKGDRHLDFHKLHSKYGKIVRFGPNSVSFNSATSLKEIYGFRSNVRKAEFYNAFVHPAANTHNTRDKEVHARKRRVLAHAFSDSAMKEMERYILGNVRSFTTEIGRGGSPDAKGWSSTKNMADWCNYLAMDILGDLSFGKAFHMLEAPDNRFALDLVAAATKRHLICGTMPIVDKLKLDKFLFPTIAAGRARYMAYSKGQLTERTKLGEDTDRRDFFYYLLKARDPETGQGFSTPELWGESNLLIIAGSDTTSTAMAATIFYLVRNADALKKATDEVRSKFTDAEEIRQGATLNSCTYLRACIDEAMRLSPSVGGLLPREVLTGGMTIDGAHIPAGTVVGTPHYTIHHNEDYYPSAYSYIPERWMVGATNPVSGRQTTEEDAARAQSAFCPFSIGARGCIGKGLAYAEMSTTIARTLFLYDMRKAVGIVDPAEGRADLEEGRRRVSEFQLFDTFTSMKDGPPRLLTMKFLSTLVGFAGLCAALPHNTRQSWPNGPLVANGGEAVDASGNRIVFAGTNWPGHGEVMVPEGLQFLSVEGVVSKVKSIGMNAIRLTYAIELVDQIYANDGKDIDLKTAFVNGLGETNGTAVLAQVLANNPSFTEATTRLEVYDAIAAECEKQQVYILLDNHMSKGKWCCSGDDGNTWWGDTEFNATNWVRGLTYMANHGKSWPAFVAMSLRNELRQATNNPDLVSASYHWQDWYKYIQQGTNAINGANPDVLIYLSGLNYDTTVAPVFEGTALEPGTETFNLADFEGYANKLVLEIHNYEGSIGSCDSLKYNLYHKGFQAANASDPETVNVFPVALTEFGFNMNDNTYQNVYSTCLSEYLPEYKASWFIWVLVGSYYTRQGTQNFDESWGLLKADWSDWRNQDYVDQQLAPMCTAYVCGKALYNILLHPLRRFPGPKAWTVSRVRYAISQIGGRPHEDILRLHDEYGPIVRIADNELSFIHPDAWKDSNGHRKGSKPENVKEPLATLGNEHNLFGASLEDHSRMRRVLSHGFSMQAILDQQPLISVHVDLFIRRLHEHCKNGTSPVDMVTWYNLVTFDIISDLSWGEPLGCLAKQQDHPWIAALGRTVKHQMFRGLAMRFPPFSSLLKTLIPVELSRGEEENFALAAANVEKRIAEGGSRPDFLESMLRQKGEKASLFTIERREIDSNSFLLMLGGSETSATALSAVTFFVTSHPKVMERLTHEVLSAFPREEDIDVHSVQKLPYLLAVLDETLRLNPPLPHTSPRVVRKGGDEFCGYFVPEGTVISIPHWAMYHSSRNFTEPKSFIPERWLGDPRFENDQREGRKPFSFGPRNCIGMNLAYIEMRTILARVIWNFEMRLADESKSWTQGQQAWVVWEKPELMVYLTPRGRSV</sequence>
<evidence type="ECO:0000256" key="1">
    <source>
        <dbReference type="ARBA" id="ARBA00001971"/>
    </source>
</evidence>
<keyword evidence="9 15" id="KW-1133">Transmembrane helix</keyword>
<keyword evidence="12" id="KW-0503">Monooxygenase</keyword>
<dbReference type="InterPro" id="IPR017853">
    <property type="entry name" value="GH"/>
</dbReference>
<dbReference type="EMBL" id="WVTB01000093">
    <property type="protein sequence ID" value="KAF3798629.1"/>
    <property type="molecule type" value="Genomic_DNA"/>
</dbReference>
<dbReference type="RefSeq" id="XP_045257789.1">
    <property type="nucleotide sequence ID" value="XM_045410698.1"/>
</dbReference>
<name>A0A8H4C7N4_COLGL</name>
<dbReference type="SUPFAM" id="SSF51445">
    <property type="entry name" value="(Trans)glycosidases"/>
    <property type="match status" value="1"/>
</dbReference>
<evidence type="ECO:0000256" key="2">
    <source>
        <dbReference type="ARBA" id="ARBA00004370"/>
    </source>
</evidence>
<keyword evidence="10" id="KW-0560">Oxidoreductase</keyword>
<evidence type="ECO:0000256" key="14">
    <source>
        <dbReference type="ARBA" id="ARBA00023295"/>
    </source>
</evidence>
<keyword evidence="8" id="KW-0378">Hydrolase</keyword>
<evidence type="ECO:0000256" key="11">
    <source>
        <dbReference type="ARBA" id="ARBA00023004"/>
    </source>
</evidence>
<comment type="subcellular location">
    <subcellularLocation>
        <location evidence="2">Membrane</location>
    </subcellularLocation>
</comment>
<evidence type="ECO:0000256" key="8">
    <source>
        <dbReference type="ARBA" id="ARBA00022801"/>
    </source>
</evidence>
<dbReference type="PRINTS" id="PR00385">
    <property type="entry name" value="P450"/>
</dbReference>
<dbReference type="InterPro" id="IPR001128">
    <property type="entry name" value="Cyt_P450"/>
</dbReference>
<evidence type="ECO:0000256" key="4">
    <source>
        <dbReference type="ARBA" id="ARBA00010617"/>
    </source>
</evidence>
<organism evidence="17 18">
    <name type="scientific">Colletotrichum gloeosporioides</name>
    <name type="common">Anthracnose fungus</name>
    <name type="synonym">Glomerella cingulata</name>
    <dbReference type="NCBI Taxonomy" id="474922"/>
    <lineage>
        <taxon>Eukaryota</taxon>
        <taxon>Fungi</taxon>
        <taxon>Dikarya</taxon>
        <taxon>Ascomycota</taxon>
        <taxon>Pezizomycotina</taxon>
        <taxon>Sordariomycetes</taxon>
        <taxon>Hypocreomycetidae</taxon>
        <taxon>Glomerellales</taxon>
        <taxon>Glomerellaceae</taxon>
        <taxon>Colletotrichum</taxon>
        <taxon>Colletotrichum gloeosporioides species complex</taxon>
    </lineage>
</organism>
<keyword evidence="18" id="KW-1185">Reference proteome</keyword>
<keyword evidence="6 15" id="KW-0812">Transmembrane</keyword>
<gene>
    <name evidence="17" type="ORF">GCG54_00010782</name>
</gene>
<dbReference type="GO" id="GO:0004497">
    <property type="term" value="F:monooxygenase activity"/>
    <property type="evidence" value="ECO:0007669"/>
    <property type="project" value="UniProtKB-KW"/>
</dbReference>
<keyword evidence="13 15" id="KW-0472">Membrane</keyword>
<dbReference type="GO" id="GO:0016020">
    <property type="term" value="C:membrane"/>
    <property type="evidence" value="ECO:0007669"/>
    <property type="project" value="UniProtKB-SubCell"/>
</dbReference>
<feature type="domain" description="Glycoside hydrolase family 5" evidence="16">
    <location>
        <begin position="588"/>
        <end position="895"/>
    </location>
</feature>
<dbReference type="FunFam" id="1.10.630.10:FF:000063">
    <property type="entry name" value="Cytochrome P450 monooxygenase"/>
    <property type="match status" value="1"/>
</dbReference>
<evidence type="ECO:0000256" key="3">
    <source>
        <dbReference type="ARBA" id="ARBA00005641"/>
    </source>
</evidence>
<keyword evidence="5" id="KW-0349">Heme</keyword>
<evidence type="ECO:0000259" key="16">
    <source>
        <dbReference type="Pfam" id="PF00150"/>
    </source>
</evidence>
<evidence type="ECO:0000256" key="10">
    <source>
        <dbReference type="ARBA" id="ARBA00023002"/>
    </source>
</evidence>
<dbReference type="GO" id="GO:0004553">
    <property type="term" value="F:hydrolase activity, hydrolyzing O-glycosyl compounds"/>
    <property type="evidence" value="ECO:0007669"/>
    <property type="project" value="InterPro"/>
</dbReference>
<evidence type="ECO:0000256" key="12">
    <source>
        <dbReference type="ARBA" id="ARBA00023033"/>
    </source>
</evidence>
<evidence type="ECO:0000313" key="18">
    <source>
        <dbReference type="Proteomes" id="UP000613401"/>
    </source>
</evidence>
<dbReference type="PRINTS" id="PR00463">
    <property type="entry name" value="EP450I"/>
</dbReference>
<dbReference type="CDD" id="cd11061">
    <property type="entry name" value="CYP67-like"/>
    <property type="match status" value="1"/>
</dbReference>
<dbReference type="InterPro" id="IPR036396">
    <property type="entry name" value="Cyt_P450_sf"/>
</dbReference>
<dbReference type="InterPro" id="IPR001547">
    <property type="entry name" value="Glyco_hydro_5"/>
</dbReference>
<keyword evidence="11" id="KW-0408">Iron</keyword>
<comment type="caution">
    <text evidence="17">The sequence shown here is derived from an EMBL/GenBank/DDBJ whole genome shotgun (WGS) entry which is preliminary data.</text>
</comment>
<feature type="transmembrane region" description="Helical" evidence="15">
    <location>
        <begin position="6"/>
        <end position="29"/>
    </location>
</feature>
<evidence type="ECO:0000256" key="9">
    <source>
        <dbReference type="ARBA" id="ARBA00022989"/>
    </source>
</evidence>
<evidence type="ECO:0000256" key="6">
    <source>
        <dbReference type="ARBA" id="ARBA00022692"/>
    </source>
</evidence>
<dbReference type="Pfam" id="PF00150">
    <property type="entry name" value="Cellulase"/>
    <property type="match status" value="1"/>
</dbReference>
<evidence type="ECO:0000256" key="13">
    <source>
        <dbReference type="ARBA" id="ARBA00023136"/>
    </source>
</evidence>
<dbReference type="Proteomes" id="UP000613401">
    <property type="component" value="Unassembled WGS sequence"/>
</dbReference>
<dbReference type="GO" id="GO:0005506">
    <property type="term" value="F:iron ion binding"/>
    <property type="evidence" value="ECO:0007669"/>
    <property type="project" value="InterPro"/>
</dbReference>
<protein>
    <submittedName>
        <fullName evidence="17">Isotrichodermin C-15 hydroxylase</fullName>
    </submittedName>
</protein>
<dbReference type="GO" id="GO:1902181">
    <property type="term" value="P:verruculogen biosynthetic process"/>
    <property type="evidence" value="ECO:0007669"/>
    <property type="project" value="UniProtKB-ARBA"/>
</dbReference>
<accession>A0A8H4C7N4</accession>
<dbReference type="CDD" id="cd11058">
    <property type="entry name" value="CYP60B-like"/>
    <property type="match status" value="1"/>
</dbReference>
<dbReference type="Gene3D" id="1.10.630.10">
    <property type="entry name" value="Cytochrome P450"/>
    <property type="match status" value="2"/>
</dbReference>
<dbReference type="PANTHER" id="PTHR24305:SF230">
    <property type="entry name" value="P450, PUTATIVE (EUROFUNG)-RELATED"/>
    <property type="match status" value="1"/>
</dbReference>
<dbReference type="SUPFAM" id="SSF48264">
    <property type="entry name" value="Cytochrome P450"/>
    <property type="match status" value="2"/>
</dbReference>
<dbReference type="InterPro" id="IPR050121">
    <property type="entry name" value="Cytochrome_P450_monoxygenase"/>
</dbReference>
<dbReference type="Pfam" id="PF00067">
    <property type="entry name" value="p450"/>
    <property type="match status" value="2"/>
</dbReference>